<keyword evidence="1" id="KW-0472">Membrane</keyword>
<comment type="caution">
    <text evidence="2">The sequence shown here is derived from an EMBL/GenBank/DDBJ whole genome shotgun (WGS) entry which is preliminary data.</text>
</comment>
<evidence type="ECO:0000256" key="1">
    <source>
        <dbReference type="SAM" id="Phobius"/>
    </source>
</evidence>
<protein>
    <submittedName>
        <fullName evidence="2">Uncharacterized protein</fullName>
    </submittedName>
</protein>
<accession>A0A5J4WYZ3</accession>
<evidence type="ECO:0000313" key="2">
    <source>
        <dbReference type="EMBL" id="KAA6399732.1"/>
    </source>
</evidence>
<keyword evidence="1" id="KW-0812">Transmembrane</keyword>
<gene>
    <name evidence="2" type="ORF">EZS28_004738</name>
</gene>
<dbReference type="AlphaFoldDB" id="A0A5J4WYZ3"/>
<keyword evidence="1" id="KW-1133">Transmembrane helix</keyword>
<feature type="transmembrane region" description="Helical" evidence="1">
    <location>
        <begin position="102"/>
        <end position="123"/>
    </location>
</feature>
<dbReference type="EMBL" id="SNRW01000692">
    <property type="protein sequence ID" value="KAA6399732.1"/>
    <property type="molecule type" value="Genomic_DNA"/>
</dbReference>
<sequence>MNSATGAIFIADHRNDKVNLSEFIVEGVGKDVFLRISNKTDDCSQVIISTFLSAMFNGSQSDAGNGSIHYQYYGPDDDDELLFIGDITIHEIQDKWWQNTNIIIGIVVGLVILIAAILNTIFIKDFAPRKKKSKYGSNGQEGQYLIYHGQQEYK</sequence>
<reference evidence="2 3" key="1">
    <citation type="submission" date="2019-03" db="EMBL/GenBank/DDBJ databases">
        <title>Single cell metagenomics reveals metabolic interactions within the superorganism composed of flagellate Streblomastix strix and complex community of Bacteroidetes bacteria on its surface.</title>
        <authorList>
            <person name="Treitli S.C."/>
            <person name="Kolisko M."/>
            <person name="Husnik F."/>
            <person name="Keeling P."/>
            <person name="Hampl V."/>
        </authorList>
    </citation>
    <scope>NUCLEOTIDE SEQUENCE [LARGE SCALE GENOMIC DNA]</scope>
    <source>
        <strain evidence="2">ST1C</strain>
    </source>
</reference>
<name>A0A5J4WYZ3_9EUKA</name>
<organism evidence="2 3">
    <name type="scientific">Streblomastix strix</name>
    <dbReference type="NCBI Taxonomy" id="222440"/>
    <lineage>
        <taxon>Eukaryota</taxon>
        <taxon>Metamonada</taxon>
        <taxon>Preaxostyla</taxon>
        <taxon>Oxymonadida</taxon>
        <taxon>Streblomastigidae</taxon>
        <taxon>Streblomastix</taxon>
    </lineage>
</organism>
<proteinExistence type="predicted"/>
<evidence type="ECO:0000313" key="3">
    <source>
        <dbReference type="Proteomes" id="UP000324800"/>
    </source>
</evidence>
<dbReference type="Proteomes" id="UP000324800">
    <property type="component" value="Unassembled WGS sequence"/>
</dbReference>